<dbReference type="GO" id="GO:0005737">
    <property type="term" value="C:cytoplasm"/>
    <property type="evidence" value="ECO:0007669"/>
    <property type="project" value="UniProtKB-SubCell"/>
</dbReference>
<dbReference type="Proteomes" id="UP000321518">
    <property type="component" value="Unassembled WGS sequence"/>
</dbReference>
<evidence type="ECO:0000256" key="11">
    <source>
        <dbReference type="ARBA" id="ARBA00022777"/>
    </source>
</evidence>
<dbReference type="InterPro" id="IPR000719">
    <property type="entry name" value="Prot_kinase_dom"/>
</dbReference>
<dbReference type="InterPro" id="IPR011009">
    <property type="entry name" value="Kinase-like_dom_sf"/>
</dbReference>
<dbReference type="OrthoDB" id="248923at2759"/>
<evidence type="ECO:0000256" key="15">
    <source>
        <dbReference type="ARBA" id="ARBA00048679"/>
    </source>
</evidence>
<dbReference type="GO" id="GO:0004674">
    <property type="term" value="F:protein serine/threonine kinase activity"/>
    <property type="evidence" value="ECO:0007669"/>
    <property type="project" value="UniProtKB-KW"/>
</dbReference>
<dbReference type="PROSITE" id="PS00107">
    <property type="entry name" value="PROTEIN_KINASE_ATP"/>
    <property type="match status" value="1"/>
</dbReference>
<evidence type="ECO:0000256" key="4">
    <source>
        <dbReference type="ARBA" id="ARBA00012513"/>
    </source>
</evidence>
<evidence type="ECO:0000256" key="16">
    <source>
        <dbReference type="PROSITE-ProRule" id="PRU10141"/>
    </source>
</evidence>
<feature type="region of interest" description="Disordered" evidence="17">
    <location>
        <begin position="1"/>
        <end position="40"/>
    </location>
</feature>
<feature type="compositionally biased region" description="Polar residues" evidence="17">
    <location>
        <begin position="462"/>
        <end position="479"/>
    </location>
</feature>
<dbReference type="InterPro" id="IPR050629">
    <property type="entry name" value="STE20/SPS1-PAK"/>
</dbReference>
<keyword evidence="7" id="KW-0597">Phosphoprotein</keyword>
<dbReference type="EC" id="2.7.11.1" evidence="4"/>
<evidence type="ECO:0000313" key="19">
    <source>
        <dbReference type="EMBL" id="GEM12702.1"/>
    </source>
</evidence>
<organism evidence="19 20">
    <name type="scientific">Rhodotorula toruloides</name>
    <name type="common">Yeast</name>
    <name type="synonym">Rhodosporidium toruloides</name>
    <dbReference type="NCBI Taxonomy" id="5286"/>
    <lineage>
        <taxon>Eukaryota</taxon>
        <taxon>Fungi</taxon>
        <taxon>Dikarya</taxon>
        <taxon>Basidiomycota</taxon>
        <taxon>Pucciniomycotina</taxon>
        <taxon>Microbotryomycetes</taxon>
        <taxon>Sporidiobolales</taxon>
        <taxon>Sporidiobolaceae</taxon>
        <taxon>Rhodotorula</taxon>
    </lineage>
</organism>
<accession>A0A511KQQ5</accession>
<name>A0A511KQQ5_RHOTO</name>
<dbReference type="EMBL" id="BJWK01000024">
    <property type="protein sequence ID" value="GEM12702.1"/>
    <property type="molecule type" value="Genomic_DNA"/>
</dbReference>
<keyword evidence="13" id="KW-0460">Magnesium</keyword>
<dbReference type="PANTHER" id="PTHR48012">
    <property type="entry name" value="STERILE20-LIKE KINASE, ISOFORM B-RELATED"/>
    <property type="match status" value="1"/>
</dbReference>
<feature type="region of interest" description="Disordered" evidence="17">
    <location>
        <begin position="381"/>
        <end position="510"/>
    </location>
</feature>
<comment type="caution">
    <text evidence="19">The sequence shown here is derived from an EMBL/GenBank/DDBJ whole genome shotgun (WGS) entry which is preliminary data.</text>
</comment>
<dbReference type="SMART" id="SM00220">
    <property type="entry name" value="S_TKc"/>
    <property type="match status" value="1"/>
</dbReference>
<feature type="compositionally biased region" description="Basic and acidic residues" evidence="17">
    <location>
        <begin position="316"/>
        <end position="326"/>
    </location>
</feature>
<evidence type="ECO:0000256" key="1">
    <source>
        <dbReference type="ARBA" id="ARBA00001946"/>
    </source>
</evidence>
<keyword evidence="12 16" id="KW-0067">ATP-binding</keyword>
<feature type="compositionally biased region" description="Polar residues" evidence="17">
    <location>
        <begin position="437"/>
        <end position="454"/>
    </location>
</feature>
<dbReference type="CDD" id="cd06609">
    <property type="entry name" value="STKc_MST3_like"/>
    <property type="match status" value="1"/>
</dbReference>
<evidence type="ECO:0000256" key="17">
    <source>
        <dbReference type="SAM" id="MobiDB-lite"/>
    </source>
</evidence>
<evidence type="ECO:0000256" key="9">
    <source>
        <dbReference type="ARBA" id="ARBA00022723"/>
    </source>
</evidence>
<keyword evidence="6" id="KW-0723">Serine/threonine-protein kinase</keyword>
<dbReference type="Gene3D" id="1.10.510.10">
    <property type="entry name" value="Transferase(Phosphotransferase) domain 1"/>
    <property type="match status" value="1"/>
</dbReference>
<dbReference type="Pfam" id="PF00069">
    <property type="entry name" value="Pkinase"/>
    <property type="match status" value="1"/>
</dbReference>
<evidence type="ECO:0000256" key="8">
    <source>
        <dbReference type="ARBA" id="ARBA00022679"/>
    </source>
</evidence>
<evidence type="ECO:0000256" key="6">
    <source>
        <dbReference type="ARBA" id="ARBA00022527"/>
    </source>
</evidence>
<evidence type="ECO:0000256" key="14">
    <source>
        <dbReference type="ARBA" id="ARBA00047899"/>
    </source>
</evidence>
<feature type="region of interest" description="Disordered" evidence="17">
    <location>
        <begin position="316"/>
        <end position="345"/>
    </location>
</feature>
<dbReference type="SUPFAM" id="SSF56112">
    <property type="entry name" value="Protein kinase-like (PK-like)"/>
    <property type="match status" value="1"/>
</dbReference>
<feature type="binding site" evidence="16">
    <location>
        <position position="75"/>
    </location>
    <ligand>
        <name>ATP</name>
        <dbReference type="ChEBI" id="CHEBI:30616"/>
    </ligand>
</feature>
<feature type="domain" description="Protein kinase" evidence="18">
    <location>
        <begin position="46"/>
        <end position="296"/>
    </location>
</feature>
<keyword evidence="5" id="KW-0963">Cytoplasm</keyword>
<sequence length="691" mass="74476">MPVQAARQPVSTPGAARRDVGLLKDPASKGGIAQGGKEEVDPSKEYQLQEKLGVGSFGVVYKAIHLPTSRPVAIKIIDLEGSDDDIAEIQLEISHLAACDSEWVTRYYGSFLRGWKLWIVMEYLAGGSCLDLLKPGPFSEAHIAIVCRELLLGLDYLHHENKIHRDIKAANVLLSATGAVKLADFGVAAQLTATLGRRNTFVGTPYWMAPEVIRQAGYDSKADIWSLGITAIELAKGEPPLAEYHPMRVLFLIPKARPPSLEGNFSNAFKDFVALCLIKDPKERPSAKELLQHRFVKYARRTSQLSDLIERHHEWRSARKDSDAVKGRGGKAGAADPLRDDTLKGTMPQPVDPALAALSPLAPERSMSALVTASSSPAFAAVNDIPYRPPSIRPSSSASPSKKNSYRARQDVNGTVLGAGDVGSGLNTLRPIKRLDSATSQRNSTDLIRTVSQRQRQHAPSLPSSASCSKESLVSSSAAETDDVTGEITPDTSAASLAPPSDAGRGDEIKRLGRTVVRDVFSPVIDSMCAPSRKEKGSKDVGDEKEANAAELESLAMIRKGFEELAASRPELAWRVVEGVLSGVNDNPTIRSSLPHVSPSLAAAYAASTPSPSTAAHISLVSTPQGPAVLLSTLDRHARQVRVDDPDSSDEEDEAARGRKDGANEHQERSPIAQMLWTRWLLGLREQLGLA</sequence>
<evidence type="ECO:0000256" key="13">
    <source>
        <dbReference type="ARBA" id="ARBA00022842"/>
    </source>
</evidence>
<dbReference type="PANTHER" id="PTHR48012:SF10">
    <property type="entry name" value="FI20177P1"/>
    <property type="match status" value="1"/>
</dbReference>
<evidence type="ECO:0000259" key="18">
    <source>
        <dbReference type="PROSITE" id="PS50011"/>
    </source>
</evidence>
<keyword evidence="10 16" id="KW-0547">Nucleotide-binding</keyword>
<keyword evidence="8" id="KW-0808">Transferase</keyword>
<evidence type="ECO:0000256" key="5">
    <source>
        <dbReference type="ARBA" id="ARBA00022490"/>
    </source>
</evidence>
<reference evidence="19 20" key="1">
    <citation type="submission" date="2019-07" db="EMBL/GenBank/DDBJ databases">
        <title>Rhodotorula toruloides NBRC10032 genome sequencing.</title>
        <authorList>
            <person name="Shida Y."/>
            <person name="Takaku H."/>
            <person name="Ogasawara W."/>
            <person name="Mori K."/>
        </authorList>
    </citation>
    <scope>NUCLEOTIDE SEQUENCE [LARGE SCALE GENOMIC DNA]</scope>
    <source>
        <strain evidence="19 20">NBRC10032</strain>
    </source>
</reference>
<evidence type="ECO:0000256" key="10">
    <source>
        <dbReference type="ARBA" id="ARBA00022741"/>
    </source>
</evidence>
<feature type="compositionally biased region" description="Basic and acidic residues" evidence="17">
    <location>
        <begin position="655"/>
        <end position="669"/>
    </location>
</feature>
<comment type="catalytic activity">
    <reaction evidence="14">
        <text>L-threonyl-[protein] + ATP = O-phospho-L-threonyl-[protein] + ADP + H(+)</text>
        <dbReference type="Rhea" id="RHEA:46608"/>
        <dbReference type="Rhea" id="RHEA-COMP:11060"/>
        <dbReference type="Rhea" id="RHEA-COMP:11605"/>
        <dbReference type="ChEBI" id="CHEBI:15378"/>
        <dbReference type="ChEBI" id="CHEBI:30013"/>
        <dbReference type="ChEBI" id="CHEBI:30616"/>
        <dbReference type="ChEBI" id="CHEBI:61977"/>
        <dbReference type="ChEBI" id="CHEBI:456216"/>
        <dbReference type="EC" id="2.7.11.1"/>
    </reaction>
</comment>
<gene>
    <name evidence="19" type="ORF">Rt10032_c24g6719</name>
</gene>
<comment type="cofactor">
    <cofactor evidence="1">
        <name>Mg(2+)</name>
        <dbReference type="ChEBI" id="CHEBI:18420"/>
    </cofactor>
</comment>
<dbReference type="GO" id="GO:0005524">
    <property type="term" value="F:ATP binding"/>
    <property type="evidence" value="ECO:0007669"/>
    <property type="project" value="UniProtKB-UniRule"/>
</dbReference>
<evidence type="ECO:0000256" key="2">
    <source>
        <dbReference type="ARBA" id="ARBA00004496"/>
    </source>
</evidence>
<keyword evidence="11 19" id="KW-0418">Kinase</keyword>
<protein>
    <recommendedName>
        <fullName evidence="4">non-specific serine/threonine protein kinase</fullName>
        <ecNumber evidence="4">2.7.11.1</ecNumber>
    </recommendedName>
</protein>
<evidence type="ECO:0000313" key="20">
    <source>
        <dbReference type="Proteomes" id="UP000321518"/>
    </source>
</evidence>
<proteinExistence type="inferred from homology"/>
<comment type="catalytic activity">
    <reaction evidence="15">
        <text>L-seryl-[protein] + ATP = O-phospho-L-seryl-[protein] + ADP + H(+)</text>
        <dbReference type="Rhea" id="RHEA:17989"/>
        <dbReference type="Rhea" id="RHEA-COMP:9863"/>
        <dbReference type="Rhea" id="RHEA-COMP:11604"/>
        <dbReference type="ChEBI" id="CHEBI:15378"/>
        <dbReference type="ChEBI" id="CHEBI:29999"/>
        <dbReference type="ChEBI" id="CHEBI:30616"/>
        <dbReference type="ChEBI" id="CHEBI:83421"/>
        <dbReference type="ChEBI" id="CHEBI:456216"/>
        <dbReference type="EC" id="2.7.11.1"/>
    </reaction>
</comment>
<evidence type="ECO:0000256" key="12">
    <source>
        <dbReference type="ARBA" id="ARBA00022840"/>
    </source>
</evidence>
<comment type="subcellular location">
    <subcellularLocation>
        <location evidence="2">Cytoplasm</location>
    </subcellularLocation>
</comment>
<dbReference type="GO" id="GO:0046872">
    <property type="term" value="F:metal ion binding"/>
    <property type="evidence" value="ECO:0007669"/>
    <property type="project" value="UniProtKB-KW"/>
</dbReference>
<feature type="region of interest" description="Disordered" evidence="17">
    <location>
        <begin position="639"/>
        <end position="670"/>
    </location>
</feature>
<keyword evidence="9" id="KW-0479">Metal-binding</keyword>
<comment type="similarity">
    <text evidence="3">Belongs to the protein kinase superfamily. STE Ser/Thr protein kinase family. STE20 subfamily.</text>
</comment>
<dbReference type="PROSITE" id="PS50011">
    <property type="entry name" value="PROTEIN_KINASE_DOM"/>
    <property type="match status" value="1"/>
</dbReference>
<dbReference type="AlphaFoldDB" id="A0A511KQQ5"/>
<dbReference type="FunFam" id="1.10.510.10:FF:000411">
    <property type="entry name" value="Probable Ste20-like kinase Don3"/>
    <property type="match status" value="1"/>
</dbReference>
<evidence type="ECO:0000256" key="3">
    <source>
        <dbReference type="ARBA" id="ARBA00008874"/>
    </source>
</evidence>
<feature type="compositionally biased region" description="Low complexity" evidence="17">
    <location>
        <begin position="393"/>
        <end position="403"/>
    </location>
</feature>
<evidence type="ECO:0000256" key="7">
    <source>
        <dbReference type="ARBA" id="ARBA00022553"/>
    </source>
</evidence>
<dbReference type="InterPro" id="IPR017441">
    <property type="entry name" value="Protein_kinase_ATP_BS"/>
</dbReference>